<evidence type="ECO:0000259" key="4">
    <source>
        <dbReference type="Pfam" id="PF13407"/>
    </source>
</evidence>
<dbReference type="Gene3D" id="3.40.50.2300">
    <property type="match status" value="2"/>
</dbReference>
<dbReference type="PANTHER" id="PTHR46847:SF1">
    <property type="entry name" value="D-ALLOSE-BINDING PERIPLASMIC PROTEIN-RELATED"/>
    <property type="match status" value="1"/>
</dbReference>
<dbReference type="InterPro" id="IPR025997">
    <property type="entry name" value="SBP_2_dom"/>
</dbReference>
<dbReference type="SUPFAM" id="SSF53822">
    <property type="entry name" value="Periplasmic binding protein-like I"/>
    <property type="match status" value="1"/>
</dbReference>
<evidence type="ECO:0000256" key="1">
    <source>
        <dbReference type="ARBA" id="ARBA00004196"/>
    </source>
</evidence>
<protein>
    <submittedName>
        <fullName evidence="6">Substrate-binding protein domain-containing protein</fullName>
    </submittedName>
</protein>
<name>A0A1G6RTI5_9MICO</name>
<evidence type="ECO:0000313" key="7">
    <source>
        <dbReference type="Proteomes" id="UP000183203"/>
    </source>
</evidence>
<dbReference type="GO" id="GO:0030313">
    <property type="term" value="C:cell envelope"/>
    <property type="evidence" value="ECO:0007669"/>
    <property type="project" value="UniProtKB-SubCell"/>
</dbReference>
<dbReference type="RefSeq" id="WP_139168177.1">
    <property type="nucleotide sequence ID" value="NZ_FMYG01000013.1"/>
</dbReference>
<proteinExistence type="inferred from homology"/>
<comment type="subcellular location">
    <subcellularLocation>
        <location evidence="1">Cell envelope</location>
    </subcellularLocation>
</comment>
<organism evidence="6 7">
    <name type="scientific">Microbacterium enclense</name>
    <dbReference type="NCBI Taxonomy" id="993073"/>
    <lineage>
        <taxon>Bacteria</taxon>
        <taxon>Bacillati</taxon>
        <taxon>Actinomycetota</taxon>
        <taxon>Actinomycetes</taxon>
        <taxon>Micrococcales</taxon>
        <taxon>Microbacteriaceae</taxon>
        <taxon>Microbacterium</taxon>
    </lineage>
</organism>
<dbReference type="GO" id="GO:0030246">
    <property type="term" value="F:carbohydrate binding"/>
    <property type="evidence" value="ECO:0007669"/>
    <property type="project" value="UniProtKB-ARBA"/>
</dbReference>
<dbReference type="PANTHER" id="PTHR46847">
    <property type="entry name" value="D-ALLOSE-BINDING PERIPLASMIC PROTEIN-RELATED"/>
    <property type="match status" value="1"/>
</dbReference>
<feature type="domain" description="Periplasmic binding protein" evidence="4">
    <location>
        <begin position="2"/>
        <end position="75"/>
    </location>
</feature>
<dbReference type="InterPro" id="IPR028082">
    <property type="entry name" value="Peripla_BP_I"/>
</dbReference>
<evidence type="ECO:0000313" key="6">
    <source>
        <dbReference type="EMBL" id="SDD08000.1"/>
    </source>
</evidence>
<feature type="non-terminal residue" evidence="6">
    <location>
        <position position="1"/>
    </location>
</feature>
<dbReference type="EMBL" id="FMYG01000013">
    <property type="protein sequence ID" value="SDD08000.1"/>
    <property type="molecule type" value="Genomic_DNA"/>
</dbReference>
<evidence type="ECO:0000256" key="2">
    <source>
        <dbReference type="ARBA" id="ARBA00007639"/>
    </source>
</evidence>
<keyword evidence="3" id="KW-0732">Signal</keyword>
<reference evidence="6 7" key="1">
    <citation type="submission" date="2016-09" db="EMBL/GenBank/DDBJ databases">
        <authorList>
            <person name="Capua I."/>
            <person name="De Benedictis P."/>
            <person name="Joannis T."/>
            <person name="Lombin L.H."/>
            <person name="Cattoli G."/>
        </authorList>
    </citation>
    <scope>NUCLEOTIDE SEQUENCE [LARGE SCALE GENOMIC DNA]</scope>
    <source>
        <strain evidence="6 7">NIO-1002</strain>
    </source>
</reference>
<evidence type="ECO:0000313" key="5">
    <source>
        <dbReference type="EMBL" id="SDD07504.1"/>
    </source>
</evidence>
<dbReference type="EMBL" id="FMYG01000013">
    <property type="protein sequence ID" value="SDD07504.1"/>
    <property type="molecule type" value="Genomic_DNA"/>
</dbReference>
<evidence type="ECO:0000256" key="3">
    <source>
        <dbReference type="ARBA" id="ARBA00022729"/>
    </source>
</evidence>
<accession>A0A1G6RTI5</accession>
<gene>
    <name evidence="5" type="ORF">SAMN05216418_0201</name>
    <name evidence="6" type="ORF">SAMN05216418_0215</name>
</gene>
<dbReference type="AlphaFoldDB" id="A0A1G6RTI5"/>
<dbReference type="Proteomes" id="UP000183203">
    <property type="component" value="Unassembled WGS sequence"/>
</dbReference>
<dbReference type="OrthoDB" id="9800520at2"/>
<comment type="similarity">
    <text evidence="2">Belongs to the bacterial solute-binding protein 2 family.</text>
</comment>
<dbReference type="Pfam" id="PF13407">
    <property type="entry name" value="Peripla_BP_4"/>
    <property type="match status" value="1"/>
</dbReference>
<sequence length="106" mass="10596">DIVGIFAANLFAAEGSATGVQQAGKQGQVTIVGFDAGPAQVKALEAGTVQALVAQEPATIGSDGVQQAIAALKGEATEEKIQTGFTILTKDNITGEGADAVYKSSC</sequence>